<dbReference type="EMBL" id="CAJPEV010005881">
    <property type="protein sequence ID" value="CAG0903623.1"/>
    <property type="molecule type" value="Genomic_DNA"/>
</dbReference>
<protein>
    <submittedName>
        <fullName evidence="2">Uncharacterized protein</fullName>
    </submittedName>
</protein>
<dbReference type="EMBL" id="LR905398">
    <property type="protein sequence ID" value="CAD7253458.1"/>
    <property type="molecule type" value="Genomic_DNA"/>
</dbReference>
<dbReference type="AlphaFoldDB" id="A0A7R9FSZ9"/>
<feature type="region of interest" description="Disordered" evidence="1">
    <location>
        <begin position="60"/>
        <end position="102"/>
    </location>
</feature>
<reference evidence="2" key="1">
    <citation type="submission" date="2020-11" db="EMBL/GenBank/DDBJ databases">
        <authorList>
            <person name="Tran Van P."/>
        </authorList>
    </citation>
    <scope>NUCLEOTIDE SEQUENCE</scope>
</reference>
<feature type="non-terminal residue" evidence="2">
    <location>
        <position position="1"/>
    </location>
</feature>
<proteinExistence type="predicted"/>
<name>A0A7R9FSZ9_9CRUS</name>
<evidence type="ECO:0000313" key="2">
    <source>
        <dbReference type="EMBL" id="CAD7253458.1"/>
    </source>
</evidence>
<evidence type="ECO:0000313" key="3">
    <source>
        <dbReference type="Proteomes" id="UP000677054"/>
    </source>
</evidence>
<accession>A0A7R9FSZ9</accession>
<gene>
    <name evidence="2" type="ORF">DSTB1V02_LOCUS13208</name>
</gene>
<organism evidence="2">
    <name type="scientific">Darwinula stevensoni</name>
    <dbReference type="NCBI Taxonomy" id="69355"/>
    <lineage>
        <taxon>Eukaryota</taxon>
        <taxon>Metazoa</taxon>
        <taxon>Ecdysozoa</taxon>
        <taxon>Arthropoda</taxon>
        <taxon>Crustacea</taxon>
        <taxon>Oligostraca</taxon>
        <taxon>Ostracoda</taxon>
        <taxon>Podocopa</taxon>
        <taxon>Podocopida</taxon>
        <taxon>Darwinulocopina</taxon>
        <taxon>Darwinuloidea</taxon>
        <taxon>Darwinulidae</taxon>
        <taxon>Darwinula</taxon>
    </lineage>
</organism>
<feature type="compositionally biased region" description="Low complexity" evidence="1">
    <location>
        <begin position="74"/>
        <end position="84"/>
    </location>
</feature>
<dbReference type="Proteomes" id="UP000677054">
    <property type="component" value="Unassembled WGS sequence"/>
</dbReference>
<keyword evidence="3" id="KW-1185">Reference proteome</keyword>
<sequence length="102" mass="11117">MEGFQGCTVRELRILLQQSSHSFIGTRCIKCAYVLALITVRSETEPKVCISFMMPYSTPGASAANGGSAEKSRQQNISQPSSSSPMEPIKQSQDIPGEVLRH</sequence>
<evidence type="ECO:0000256" key="1">
    <source>
        <dbReference type="SAM" id="MobiDB-lite"/>
    </source>
</evidence>